<protein>
    <submittedName>
        <fullName evidence="3">Serine/threonine-protein kinase</fullName>
    </submittedName>
</protein>
<evidence type="ECO:0000313" key="3">
    <source>
        <dbReference type="WBParaSite" id="TCLT_0001011001-mRNA-1"/>
    </source>
</evidence>
<proteinExistence type="predicted"/>
<dbReference type="OrthoDB" id="5911647at2759"/>
<gene>
    <name evidence="1" type="ORF">TCLT_LOCUS10099</name>
</gene>
<organism evidence="3">
    <name type="scientific">Thelazia callipaeda</name>
    <name type="common">Oriental eyeworm</name>
    <name type="synonym">Parasitic nematode</name>
    <dbReference type="NCBI Taxonomy" id="103827"/>
    <lineage>
        <taxon>Eukaryota</taxon>
        <taxon>Metazoa</taxon>
        <taxon>Ecdysozoa</taxon>
        <taxon>Nematoda</taxon>
        <taxon>Chromadorea</taxon>
        <taxon>Rhabditida</taxon>
        <taxon>Spirurina</taxon>
        <taxon>Spiruromorpha</taxon>
        <taxon>Thelazioidea</taxon>
        <taxon>Thelaziidae</taxon>
        <taxon>Thelazia</taxon>
    </lineage>
</organism>
<dbReference type="WBParaSite" id="TCLT_0001011001-mRNA-1">
    <property type="protein sequence ID" value="TCLT_0001011001-mRNA-1"/>
    <property type="gene ID" value="TCLT_0001011001"/>
</dbReference>
<dbReference type="Proteomes" id="UP000276776">
    <property type="component" value="Unassembled WGS sequence"/>
</dbReference>
<dbReference type="EMBL" id="UYYF01004974">
    <property type="protein sequence ID" value="VDN07776.1"/>
    <property type="molecule type" value="Genomic_DNA"/>
</dbReference>
<reference evidence="1 2" key="2">
    <citation type="submission" date="2018-11" db="EMBL/GenBank/DDBJ databases">
        <authorList>
            <consortium name="Pathogen Informatics"/>
        </authorList>
    </citation>
    <scope>NUCLEOTIDE SEQUENCE [LARGE SCALE GENOMIC DNA]</scope>
</reference>
<reference evidence="3" key="1">
    <citation type="submission" date="2016-04" db="UniProtKB">
        <authorList>
            <consortium name="WormBaseParasite"/>
        </authorList>
    </citation>
    <scope>IDENTIFICATION</scope>
</reference>
<sequence>MVLKLCYATKLCHDLVNDTVSELCDNIDPQNPQNLSAYRSATLLVREDKSFKYPQGFGNLEANTQSIEKKVTVELCDVNCASADCLSCNTTDVNSQAVLKRKRLSLLAKYCDPDVTLTNSCNNTVIQKDISLLKQDAASSNSKSPAEYDGNNQIGLICTSTSACNSIGCQSSSDETKKSCKDECKKQSIVTQRTIIYPENGLEPCFANSIYCFKYENVNNVEVEDMKVANSVADQKKEQIDADKAVSVLNIMLQRHLANGNQNGSFIQTKEPVNGSYSVLSEDKITKLDSVDSAKDSLLNANRCDLPSSCTDYFSVSSERKTEVAMDYKTECAAQEPNENFDRYSSEKNVKSTPLKWCSDRSTVRYSQQAFFSDRMPRGQTRRLALLFETMSDAACTEMLREYDNLKRRGKSVPPAFTNKNYQRKYDLGTQQYDREFTMEPTNHPSDFNRARTYQHSIFGEHLEDSRSNMEVRNVRNIESRLESSLNGSPSISRNIYVDGKQQKLANQEKYLHIDTKDSKPIPDGDSDKSILKNYYGAPTNYDLYKNAKQPSRQSNKWFGYIDHENSSSPSQNSMCGNASYIGVWDHQQYELGLLKGVTNLKRYDSRSNKALDEVQARFRRIDHSIERHPEFHSKIVGDRFQRGYGEDIGREVMDNVAEVEKAFDFVNKV</sequence>
<keyword evidence="2" id="KW-1185">Reference proteome</keyword>
<name>A0A158RD47_THECL</name>
<dbReference type="AlphaFoldDB" id="A0A158RD47"/>
<evidence type="ECO:0000313" key="1">
    <source>
        <dbReference type="EMBL" id="VDN07776.1"/>
    </source>
</evidence>
<dbReference type="STRING" id="103827.A0A158RD47"/>
<accession>A0A158RD47</accession>
<evidence type="ECO:0000313" key="2">
    <source>
        <dbReference type="Proteomes" id="UP000276776"/>
    </source>
</evidence>